<feature type="repeat" description="ANK" evidence="3">
    <location>
        <begin position="379"/>
        <end position="411"/>
    </location>
</feature>
<evidence type="ECO:0000256" key="3">
    <source>
        <dbReference type="PROSITE-ProRule" id="PRU00023"/>
    </source>
</evidence>
<dbReference type="Pfam" id="PF00023">
    <property type="entry name" value="Ank"/>
    <property type="match status" value="1"/>
</dbReference>
<feature type="repeat" description="ANK" evidence="3">
    <location>
        <begin position="345"/>
        <end position="377"/>
    </location>
</feature>
<dbReference type="InterPro" id="IPR002110">
    <property type="entry name" value="Ankyrin_rpt"/>
</dbReference>
<dbReference type="PANTHER" id="PTHR24198">
    <property type="entry name" value="ANKYRIN REPEAT AND PROTEIN KINASE DOMAIN-CONTAINING PROTEIN"/>
    <property type="match status" value="1"/>
</dbReference>
<protein>
    <submittedName>
        <fullName evidence="4">Ankyrin repeat-containing domain protein</fullName>
    </submittedName>
</protein>
<dbReference type="SMART" id="SM00248">
    <property type="entry name" value="ANK"/>
    <property type="match status" value="10"/>
</dbReference>
<feature type="repeat" description="ANK" evidence="3">
    <location>
        <begin position="204"/>
        <end position="233"/>
    </location>
</feature>
<dbReference type="InterPro" id="IPR036770">
    <property type="entry name" value="Ankyrin_rpt-contain_sf"/>
</dbReference>
<keyword evidence="1" id="KW-0677">Repeat</keyword>
<proteinExistence type="predicted"/>
<evidence type="ECO:0000313" key="4">
    <source>
        <dbReference type="EMBL" id="KAL2811424.1"/>
    </source>
</evidence>
<sequence length="674" mass="74045">MDSLPNELILHIATWCEFTSDIYALSLVNHRLQALLTDYVYEHDCRYENGRGLERAVQLNCESAVRRSLHHGAGSKLTAEHLIHIISDVAIQHASLKIVLMLLEPRINMEHPLLQCPQDHRGHSAALPESLNFRHKKLDSIILDQAVRFDRVDVVRMLVEAGLESVSYGDAVLARAGGWAGCEMLEVLVEAGCDVNQHDAVFGTALHHATDRGKTDNIRYLIDKGADLETRNGSQGTPLCIAAMQGMMETVQVLVEAGACLDPPLGDGDTLTPLLWAAQGNHHDIAQYILERIDLRSIIQGDVGGRLTLLTVAAILGYKELAEQVLASGHDVNQPARDLRLFQSRPRSVLSWAAEYGQVDVVALLLRHGANVKMGCDDRHLHPLAIAAQAGHSRIVEILLEAGAPIHGPATTIPEQCSDLLVIQLLLDYGVRPTKRLVLSALSNGNIELLQGLLDRGFRLKDCGQVHDLFSAVLTGGPAAMDLLADHNIIPDVRDLEDWIPFGNAVVAGNAKVVRYFLSKGFGRNPLLRHRGLTMLCNAVYGLGGEDLVHILDVLISEGGSGEALTEALSEALTEALHAAISLQREIAIPLLLNRGASTRARSREGKTALEVACETGNIYILHCLLERLYTEIRDLGDFRRCIMPFEQQARAADNFLVTKAISHFYYRRRYPVP</sequence>
<name>A0ABR4H816_9EURO</name>
<reference evidence="4 5" key="1">
    <citation type="submission" date="2024-07" db="EMBL/GenBank/DDBJ databases">
        <title>Section-level genome sequencing and comparative genomics of Aspergillus sections Usti and Cavernicolus.</title>
        <authorList>
            <consortium name="Lawrence Berkeley National Laboratory"/>
            <person name="Nybo J.L."/>
            <person name="Vesth T.C."/>
            <person name="Theobald S."/>
            <person name="Frisvad J.C."/>
            <person name="Larsen T.O."/>
            <person name="Kjaerboelling I."/>
            <person name="Rothschild-Mancinelli K."/>
            <person name="Lyhne E.K."/>
            <person name="Kogle M.E."/>
            <person name="Barry K."/>
            <person name="Clum A."/>
            <person name="Na H."/>
            <person name="Ledsgaard L."/>
            <person name="Lin J."/>
            <person name="Lipzen A."/>
            <person name="Kuo A."/>
            <person name="Riley R."/>
            <person name="Mondo S."/>
            <person name="Labutti K."/>
            <person name="Haridas S."/>
            <person name="Pangalinan J."/>
            <person name="Salamov A.A."/>
            <person name="Simmons B.A."/>
            <person name="Magnuson J.K."/>
            <person name="Chen J."/>
            <person name="Drula E."/>
            <person name="Henrissat B."/>
            <person name="Wiebenga A."/>
            <person name="Lubbers R.J."/>
            <person name="Gomes A.C."/>
            <person name="Makela M.R."/>
            <person name="Stajich J."/>
            <person name="Grigoriev I.V."/>
            <person name="Mortensen U.H."/>
            <person name="De Vries R.P."/>
            <person name="Baker S.E."/>
            <person name="Andersen M.R."/>
        </authorList>
    </citation>
    <scope>NUCLEOTIDE SEQUENCE [LARGE SCALE GENOMIC DNA]</scope>
    <source>
        <strain evidence="4 5">CBS 588.65</strain>
    </source>
</reference>
<evidence type="ECO:0000256" key="2">
    <source>
        <dbReference type="ARBA" id="ARBA00023043"/>
    </source>
</evidence>
<dbReference type="Pfam" id="PF12796">
    <property type="entry name" value="Ank_2"/>
    <property type="match status" value="2"/>
</dbReference>
<gene>
    <name evidence="4" type="ORF">BJX63DRAFT_399235</name>
</gene>
<organism evidence="4 5">
    <name type="scientific">Aspergillus granulosus</name>
    <dbReference type="NCBI Taxonomy" id="176169"/>
    <lineage>
        <taxon>Eukaryota</taxon>
        <taxon>Fungi</taxon>
        <taxon>Dikarya</taxon>
        <taxon>Ascomycota</taxon>
        <taxon>Pezizomycotina</taxon>
        <taxon>Eurotiomycetes</taxon>
        <taxon>Eurotiomycetidae</taxon>
        <taxon>Eurotiales</taxon>
        <taxon>Aspergillaceae</taxon>
        <taxon>Aspergillus</taxon>
        <taxon>Aspergillus subgen. Nidulantes</taxon>
    </lineage>
</organism>
<accession>A0ABR4H816</accession>
<evidence type="ECO:0000256" key="1">
    <source>
        <dbReference type="ARBA" id="ARBA00022737"/>
    </source>
</evidence>
<dbReference type="PROSITE" id="PS50088">
    <property type="entry name" value="ANK_REPEAT"/>
    <property type="match status" value="3"/>
</dbReference>
<dbReference type="Proteomes" id="UP001610334">
    <property type="component" value="Unassembled WGS sequence"/>
</dbReference>
<dbReference type="PANTHER" id="PTHR24198:SF165">
    <property type="entry name" value="ANKYRIN REPEAT-CONTAINING PROTEIN-RELATED"/>
    <property type="match status" value="1"/>
</dbReference>
<keyword evidence="2 3" id="KW-0040">ANK repeat</keyword>
<dbReference type="SUPFAM" id="SSF48403">
    <property type="entry name" value="Ankyrin repeat"/>
    <property type="match status" value="2"/>
</dbReference>
<keyword evidence="5" id="KW-1185">Reference proteome</keyword>
<dbReference type="PROSITE" id="PS50297">
    <property type="entry name" value="ANK_REP_REGION"/>
    <property type="match status" value="3"/>
</dbReference>
<comment type="caution">
    <text evidence="4">The sequence shown here is derived from an EMBL/GenBank/DDBJ whole genome shotgun (WGS) entry which is preliminary data.</text>
</comment>
<dbReference type="EMBL" id="JBFXLT010000058">
    <property type="protein sequence ID" value="KAL2811424.1"/>
    <property type="molecule type" value="Genomic_DNA"/>
</dbReference>
<dbReference type="Gene3D" id="1.25.40.20">
    <property type="entry name" value="Ankyrin repeat-containing domain"/>
    <property type="match status" value="3"/>
</dbReference>
<evidence type="ECO:0000313" key="5">
    <source>
        <dbReference type="Proteomes" id="UP001610334"/>
    </source>
</evidence>